<name>A0ABN0RID9_9LIST</name>
<dbReference type="PROSITE" id="PS51257">
    <property type="entry name" value="PROKAR_LIPOPROTEIN"/>
    <property type="match status" value="1"/>
</dbReference>
<dbReference type="EMBL" id="AODF01000001">
    <property type="protein sequence ID" value="EUJ33674.1"/>
    <property type="molecule type" value="Genomic_DNA"/>
</dbReference>
<feature type="signal peptide" evidence="1">
    <location>
        <begin position="1"/>
        <end position="20"/>
    </location>
</feature>
<reference evidence="2 3" key="1">
    <citation type="journal article" date="2014" name="Int. J. Syst. Evol. Microbiol.">
        <title>Listeria floridensis sp. nov., Listeria aquatica sp. nov., Listeria cornellensis sp. nov., Listeria riparia sp. nov. and Listeria grandensis sp. nov., from agricultural and natural environments.</title>
        <authorList>
            <person name="den Bakker H.C."/>
            <person name="Warchocki S."/>
            <person name="Wright E.M."/>
            <person name="Allred A.F."/>
            <person name="Ahlstrom C."/>
            <person name="Manuel C.S."/>
            <person name="Stasiewicz M.J."/>
            <person name="Burrell A."/>
            <person name="Roof S."/>
            <person name="Strawn L."/>
            <person name="Fortes E.D."/>
            <person name="Nightingale K.K."/>
            <person name="Kephart D."/>
            <person name="Wiedmann M."/>
        </authorList>
    </citation>
    <scope>NUCLEOTIDE SEQUENCE [LARGE SCALE GENOMIC DNA]</scope>
    <source>
        <strain evidence="2 3">FSL S10-1187</strain>
    </source>
</reference>
<feature type="chain" id="PRO_5046372602" description="Lipoprotein" evidence="1">
    <location>
        <begin position="21"/>
        <end position="121"/>
    </location>
</feature>
<keyword evidence="1" id="KW-0732">Signal</keyword>
<evidence type="ECO:0000313" key="2">
    <source>
        <dbReference type="EMBL" id="EUJ33674.1"/>
    </source>
</evidence>
<protein>
    <recommendedName>
        <fullName evidence="4">Lipoprotein</fullName>
    </recommendedName>
</protein>
<organism evidence="2 3">
    <name type="scientific">Listeria floridensis FSL S10-1187</name>
    <dbReference type="NCBI Taxonomy" id="1265817"/>
    <lineage>
        <taxon>Bacteria</taxon>
        <taxon>Bacillati</taxon>
        <taxon>Bacillota</taxon>
        <taxon>Bacilli</taxon>
        <taxon>Bacillales</taxon>
        <taxon>Listeriaceae</taxon>
        <taxon>Listeria</taxon>
    </lineage>
</organism>
<evidence type="ECO:0000256" key="1">
    <source>
        <dbReference type="SAM" id="SignalP"/>
    </source>
</evidence>
<proteinExistence type="predicted"/>
<evidence type="ECO:0008006" key="4">
    <source>
        <dbReference type="Google" id="ProtNLM"/>
    </source>
</evidence>
<gene>
    <name evidence="2" type="ORF">MFLO_00450</name>
</gene>
<keyword evidence="3" id="KW-1185">Reference proteome</keyword>
<evidence type="ECO:0000313" key="3">
    <source>
        <dbReference type="Proteomes" id="UP000019249"/>
    </source>
</evidence>
<dbReference type="Proteomes" id="UP000019249">
    <property type="component" value="Unassembled WGS sequence"/>
</dbReference>
<comment type="caution">
    <text evidence="2">The sequence shown here is derived from an EMBL/GenBank/DDBJ whole genome shotgun (WGS) entry which is preliminary data.</text>
</comment>
<sequence>MKKVLISLAMVLAVVLASCGKEEEPKEKYVIYTGEVYQNGASGDTSVSVNNLETEDGKKVEGPVELQSISKIENKKDERSLNVADLKVGDKVDVYLKSGFEVEESSPERIAYKYIIKIVKS</sequence>
<dbReference type="RefSeq" id="WP_036095528.1">
    <property type="nucleotide sequence ID" value="NZ_AODF01000001.1"/>
</dbReference>
<accession>A0ABN0RID9</accession>